<dbReference type="AlphaFoldDB" id="A0A2N5CDW6"/>
<accession>A0A2N5CDW6</accession>
<name>A0A2N5CDW6_9BURK</name>
<dbReference type="SUPFAM" id="SSF54427">
    <property type="entry name" value="NTF2-like"/>
    <property type="match status" value="1"/>
</dbReference>
<dbReference type="InterPro" id="IPR032710">
    <property type="entry name" value="NTF2-like_dom_sf"/>
</dbReference>
<evidence type="ECO:0000259" key="1">
    <source>
        <dbReference type="Pfam" id="PF12680"/>
    </source>
</evidence>
<organism evidence="2 3">
    <name type="scientific">Cupriavidus pauculus</name>
    <dbReference type="NCBI Taxonomy" id="82633"/>
    <lineage>
        <taxon>Bacteria</taxon>
        <taxon>Pseudomonadati</taxon>
        <taxon>Pseudomonadota</taxon>
        <taxon>Betaproteobacteria</taxon>
        <taxon>Burkholderiales</taxon>
        <taxon>Burkholderiaceae</taxon>
        <taxon>Cupriavidus</taxon>
    </lineage>
</organism>
<evidence type="ECO:0000313" key="3">
    <source>
        <dbReference type="Proteomes" id="UP000234341"/>
    </source>
</evidence>
<dbReference type="EMBL" id="PJRP01000004">
    <property type="protein sequence ID" value="PLQ00430.1"/>
    <property type="molecule type" value="Genomic_DNA"/>
</dbReference>
<comment type="caution">
    <text evidence="2">The sequence shown here is derived from an EMBL/GenBank/DDBJ whole genome shotgun (WGS) entry which is preliminary data.</text>
</comment>
<dbReference type="PANTHER" id="PTHR41252">
    <property type="entry name" value="BLR2505 PROTEIN"/>
    <property type="match status" value="1"/>
</dbReference>
<dbReference type="Proteomes" id="UP000234341">
    <property type="component" value="Unassembled WGS sequence"/>
</dbReference>
<gene>
    <name evidence="2" type="ORF">CYJ10_12460</name>
</gene>
<reference evidence="2 3" key="1">
    <citation type="submission" date="2017-12" db="EMBL/GenBank/DDBJ databases">
        <title>Genome sequence of the active heterotrophic nitrifier-denitrifier, Cupriavidus pauculus UM1.</title>
        <authorList>
            <person name="Putonti C."/>
            <person name="Castignetti D."/>
        </authorList>
    </citation>
    <scope>NUCLEOTIDE SEQUENCE [LARGE SCALE GENOMIC DNA]</scope>
    <source>
        <strain evidence="2 3">UM1</strain>
    </source>
</reference>
<evidence type="ECO:0000313" key="2">
    <source>
        <dbReference type="EMBL" id="PLQ00430.1"/>
    </source>
</evidence>
<dbReference type="InterPro" id="IPR037401">
    <property type="entry name" value="SnoaL-like"/>
</dbReference>
<dbReference type="OrthoDB" id="283154at2"/>
<sequence>MPTPAEIVMASYEAYNAGNVEGVLMLFADEVEWEFVGPQSELRYAGPRRTKAEIRDVLLQMGEDEEVHAFGPTEDIIECGDRLVVIGEIKGKVKCSGRHCGREYVSPWVHIFTLREGKIVGWRGFYDTAARLL</sequence>
<dbReference type="RefSeq" id="WP_101681799.1">
    <property type="nucleotide sequence ID" value="NZ_PJRP01000004.1"/>
</dbReference>
<protein>
    <recommendedName>
        <fullName evidence="1">SnoaL-like domain-containing protein</fullName>
    </recommendedName>
</protein>
<proteinExistence type="predicted"/>
<dbReference type="Pfam" id="PF12680">
    <property type="entry name" value="SnoaL_2"/>
    <property type="match status" value="1"/>
</dbReference>
<dbReference type="Gene3D" id="3.10.450.50">
    <property type="match status" value="1"/>
</dbReference>
<dbReference type="PANTHER" id="PTHR41252:SF1">
    <property type="entry name" value="BLR2505 PROTEIN"/>
    <property type="match status" value="1"/>
</dbReference>
<feature type="domain" description="SnoaL-like" evidence="1">
    <location>
        <begin position="10"/>
        <end position="121"/>
    </location>
</feature>